<protein>
    <submittedName>
        <fullName evidence="5">Transcriptional regulator, HxlR family</fullName>
    </submittedName>
</protein>
<evidence type="ECO:0000256" key="2">
    <source>
        <dbReference type="ARBA" id="ARBA00023125"/>
    </source>
</evidence>
<dbReference type="InterPro" id="IPR036527">
    <property type="entry name" value="SCP2_sterol-bd_dom_sf"/>
</dbReference>
<dbReference type="SUPFAM" id="SSF46785">
    <property type="entry name" value="Winged helix' DNA-binding domain"/>
    <property type="match status" value="1"/>
</dbReference>
<keyword evidence="3" id="KW-0804">Transcription</keyword>
<gene>
    <name evidence="5" type="ORF">SAMN02745947_00534</name>
</gene>
<proteinExistence type="predicted"/>
<evidence type="ECO:0000313" key="6">
    <source>
        <dbReference type="Proteomes" id="UP000193566"/>
    </source>
</evidence>
<keyword evidence="1" id="KW-0805">Transcription regulation</keyword>
<evidence type="ECO:0000313" key="5">
    <source>
        <dbReference type="EMBL" id="SMG11592.1"/>
    </source>
</evidence>
<evidence type="ECO:0000256" key="1">
    <source>
        <dbReference type="ARBA" id="ARBA00023015"/>
    </source>
</evidence>
<name>A0ABY1M5L0_RHORH</name>
<reference evidence="5 6" key="1">
    <citation type="submission" date="2017-04" db="EMBL/GenBank/DDBJ databases">
        <authorList>
            <person name="Varghese N."/>
            <person name="Submissions S."/>
        </authorList>
    </citation>
    <scope>NUCLEOTIDE SEQUENCE [LARGE SCALE GENOMIC DNA]</scope>
    <source>
        <strain evidence="5 6">J3</strain>
    </source>
</reference>
<keyword evidence="6" id="KW-1185">Reference proteome</keyword>
<dbReference type="InterPro" id="IPR036388">
    <property type="entry name" value="WH-like_DNA-bd_sf"/>
</dbReference>
<evidence type="ECO:0000259" key="4">
    <source>
        <dbReference type="PROSITE" id="PS51118"/>
    </source>
</evidence>
<evidence type="ECO:0000256" key="3">
    <source>
        <dbReference type="ARBA" id="ARBA00023163"/>
    </source>
</evidence>
<dbReference type="PANTHER" id="PTHR33204">
    <property type="entry name" value="TRANSCRIPTIONAL REGULATOR, MARR FAMILY"/>
    <property type="match status" value="1"/>
</dbReference>
<organism evidence="5 6">
    <name type="scientific">Rhodococcus rhodochrous J3</name>
    <dbReference type="NCBI Taxonomy" id="903528"/>
    <lineage>
        <taxon>Bacteria</taxon>
        <taxon>Bacillati</taxon>
        <taxon>Actinomycetota</taxon>
        <taxon>Actinomycetes</taxon>
        <taxon>Mycobacteriales</taxon>
        <taxon>Nocardiaceae</taxon>
        <taxon>Rhodococcus</taxon>
    </lineage>
</organism>
<comment type="caution">
    <text evidence="5">The sequence shown here is derived from an EMBL/GenBank/DDBJ whole genome shotgun (WGS) entry which is preliminary data.</text>
</comment>
<feature type="domain" description="HTH hxlR-type" evidence="4">
    <location>
        <begin position="22"/>
        <end position="117"/>
    </location>
</feature>
<dbReference type="PROSITE" id="PS51118">
    <property type="entry name" value="HTH_HXLR"/>
    <property type="match status" value="1"/>
</dbReference>
<dbReference type="EMBL" id="FXAV01000001">
    <property type="protein sequence ID" value="SMG11592.1"/>
    <property type="molecule type" value="Genomic_DNA"/>
</dbReference>
<dbReference type="SUPFAM" id="SSF55718">
    <property type="entry name" value="SCP-like"/>
    <property type="match status" value="1"/>
</dbReference>
<dbReference type="InterPro" id="IPR002577">
    <property type="entry name" value="HTH_HxlR"/>
</dbReference>
<dbReference type="Pfam" id="PF01638">
    <property type="entry name" value="HxlR"/>
    <property type="match status" value="1"/>
</dbReference>
<dbReference type="PANTHER" id="PTHR33204:SF18">
    <property type="entry name" value="TRANSCRIPTIONAL REGULATORY PROTEIN"/>
    <property type="match status" value="1"/>
</dbReference>
<dbReference type="Gene3D" id="1.10.10.10">
    <property type="entry name" value="Winged helix-like DNA-binding domain superfamily/Winged helix DNA-binding domain"/>
    <property type="match status" value="1"/>
</dbReference>
<accession>A0ABY1M5L0</accession>
<keyword evidence="2" id="KW-0238">DNA-binding</keyword>
<dbReference type="InterPro" id="IPR036390">
    <property type="entry name" value="WH_DNA-bd_sf"/>
</dbReference>
<sequence length="239" mass="26887">MLVTAVRPAYDPIMGPPYHQFCPVAKAMELFDERWTLLVVRELVLGSERFNDLRRGLPRMSPTLLSKRLHQLTAAGIVRRLEDGADVRYVLTPAGRDLEAVVDALGAWGTRWTGKLGDVDLDPRLLMWDMHRHVDHAALPDSRVVVEFVFPAVTHASRRWWMVITPHDVDVCDEDPGFEVSIRVTAGMRELTEIWRGEATWPDALRSGAVVVDGPSALRRSLPRWFDSPLASPAGHATR</sequence>
<dbReference type="Proteomes" id="UP000193566">
    <property type="component" value="Unassembled WGS sequence"/>
</dbReference>